<dbReference type="SUPFAM" id="SSF52540">
    <property type="entry name" value="P-loop containing nucleoside triphosphate hydrolases"/>
    <property type="match status" value="1"/>
</dbReference>
<name>A0ABY5Y0X8_9BACT</name>
<evidence type="ECO:0000256" key="4">
    <source>
        <dbReference type="ARBA" id="ARBA00022840"/>
    </source>
</evidence>
<dbReference type="InterPro" id="IPR017871">
    <property type="entry name" value="ABC_transporter-like_CS"/>
</dbReference>
<dbReference type="PANTHER" id="PTHR42798:SF2">
    <property type="entry name" value="ABC TRANSPORTER ATP-BINDING PROTEIN MG467-RELATED"/>
    <property type="match status" value="1"/>
</dbReference>
<reference evidence="6" key="1">
    <citation type="submission" date="2020-12" db="EMBL/GenBank/DDBJ databases">
        <title>Taurinivorans muris gen. nov., sp. nov., fundamental and realized metabolic niche of a ubiquitous sulfidogenic bacterium in the murine intestine.</title>
        <authorList>
            <person name="Ye H."/>
            <person name="Hanson B.T."/>
            <person name="Loy A."/>
        </authorList>
    </citation>
    <scope>NUCLEOTIDE SEQUENCE</scope>
    <source>
        <strain evidence="6">LT0009</strain>
    </source>
</reference>
<proteinExistence type="inferred from homology"/>
<dbReference type="EMBL" id="CP065938">
    <property type="protein sequence ID" value="UWX05710.1"/>
    <property type="molecule type" value="Genomic_DNA"/>
</dbReference>
<dbReference type="InterPro" id="IPR017911">
    <property type="entry name" value="MacB-like_ATP-bd"/>
</dbReference>
<accession>A0ABY5Y0X8</accession>
<evidence type="ECO:0000256" key="1">
    <source>
        <dbReference type="ARBA" id="ARBA00005417"/>
    </source>
</evidence>
<keyword evidence="7" id="KW-1185">Reference proteome</keyword>
<dbReference type="InterPro" id="IPR003439">
    <property type="entry name" value="ABC_transporter-like_ATP-bd"/>
</dbReference>
<gene>
    <name evidence="6" type="ORF">JBF11_09780</name>
</gene>
<protein>
    <submittedName>
        <fullName evidence="6">ABC transporter ATP-binding protein</fullName>
    </submittedName>
</protein>
<feature type="domain" description="ABC transporter" evidence="5">
    <location>
        <begin position="3"/>
        <end position="225"/>
    </location>
</feature>
<evidence type="ECO:0000256" key="2">
    <source>
        <dbReference type="ARBA" id="ARBA00022448"/>
    </source>
</evidence>
<keyword evidence="3" id="KW-0547">Nucleotide-binding</keyword>
<dbReference type="PANTHER" id="PTHR42798">
    <property type="entry name" value="LIPOPROTEIN-RELEASING SYSTEM ATP-BINDING PROTEIN LOLD"/>
    <property type="match status" value="1"/>
</dbReference>
<dbReference type="SMART" id="SM00382">
    <property type="entry name" value="AAA"/>
    <property type="match status" value="1"/>
</dbReference>
<evidence type="ECO:0000313" key="6">
    <source>
        <dbReference type="EMBL" id="UWX05710.1"/>
    </source>
</evidence>
<dbReference type="Proteomes" id="UP001058120">
    <property type="component" value="Chromosome"/>
</dbReference>
<sequence>MLYSLKNVSKIISTPQEEIRILNSVNFFIEKGEMLAVLGASGSGKSTFLNILAGLDSPSSGEVFFEDKNIHALQEKEKNFLRNKEMGFVFQFHHLLPEFTTAENVAMQAIISGMKKSEALQKAYELLEMVELSHRAKHLVTTLSGGEKQRAAIARAVLLSPKVLLADEPTGNLDFKTGEQIMQVLTNLNKEKRMTLVMVTHNREIANQMQRVVELKSGAFHEQKMY</sequence>
<comment type="similarity">
    <text evidence="1">Belongs to the ABC transporter superfamily.</text>
</comment>
<dbReference type="GO" id="GO:0005524">
    <property type="term" value="F:ATP binding"/>
    <property type="evidence" value="ECO:0007669"/>
    <property type="project" value="UniProtKB-KW"/>
</dbReference>
<evidence type="ECO:0000259" key="5">
    <source>
        <dbReference type="PROSITE" id="PS50893"/>
    </source>
</evidence>
<dbReference type="Pfam" id="PF00005">
    <property type="entry name" value="ABC_tran"/>
    <property type="match status" value="1"/>
</dbReference>
<dbReference type="InterPro" id="IPR027417">
    <property type="entry name" value="P-loop_NTPase"/>
</dbReference>
<dbReference type="InterPro" id="IPR003593">
    <property type="entry name" value="AAA+_ATPase"/>
</dbReference>
<keyword evidence="2" id="KW-0813">Transport</keyword>
<keyword evidence="4 6" id="KW-0067">ATP-binding</keyword>
<dbReference type="PROSITE" id="PS50893">
    <property type="entry name" value="ABC_TRANSPORTER_2"/>
    <property type="match status" value="1"/>
</dbReference>
<organism evidence="6 7">
    <name type="scientific">Taurinivorans muris</name>
    <dbReference type="NCBI Taxonomy" id="2787751"/>
    <lineage>
        <taxon>Bacteria</taxon>
        <taxon>Pseudomonadati</taxon>
        <taxon>Thermodesulfobacteriota</taxon>
        <taxon>Desulfovibrionia</taxon>
        <taxon>Desulfovibrionales</taxon>
        <taxon>Desulfovibrionaceae</taxon>
        <taxon>Taurinivorans</taxon>
    </lineage>
</organism>
<dbReference type="RefSeq" id="WP_334315300.1">
    <property type="nucleotide sequence ID" value="NZ_CP065938.1"/>
</dbReference>
<evidence type="ECO:0000256" key="3">
    <source>
        <dbReference type="ARBA" id="ARBA00022741"/>
    </source>
</evidence>
<evidence type="ECO:0000313" key="7">
    <source>
        <dbReference type="Proteomes" id="UP001058120"/>
    </source>
</evidence>
<dbReference type="Gene3D" id="3.40.50.300">
    <property type="entry name" value="P-loop containing nucleotide triphosphate hydrolases"/>
    <property type="match status" value="1"/>
</dbReference>
<dbReference type="CDD" id="cd03255">
    <property type="entry name" value="ABC_MJ0796_LolCDE_FtsE"/>
    <property type="match status" value="1"/>
</dbReference>
<dbReference type="PROSITE" id="PS00211">
    <property type="entry name" value="ABC_TRANSPORTER_1"/>
    <property type="match status" value="1"/>
</dbReference>